<protein>
    <submittedName>
        <fullName evidence="3">Uncharacterized protein</fullName>
    </submittedName>
</protein>
<proteinExistence type="predicted"/>
<evidence type="ECO:0000313" key="4">
    <source>
        <dbReference type="Proteomes" id="UP000076842"/>
    </source>
</evidence>
<evidence type="ECO:0000256" key="1">
    <source>
        <dbReference type="SAM" id="MobiDB-lite"/>
    </source>
</evidence>
<feature type="chain" id="PRO_5007859171" evidence="2">
    <location>
        <begin position="22"/>
        <end position="143"/>
    </location>
</feature>
<gene>
    <name evidence="3" type="ORF">CALCODRAFT_492416</name>
</gene>
<feature type="compositionally biased region" description="Low complexity" evidence="1">
    <location>
        <begin position="96"/>
        <end position="115"/>
    </location>
</feature>
<name>A0A165IC04_9BASI</name>
<dbReference type="AlphaFoldDB" id="A0A165IC04"/>
<dbReference type="InParanoid" id="A0A165IC04"/>
<keyword evidence="4" id="KW-1185">Reference proteome</keyword>
<evidence type="ECO:0000256" key="2">
    <source>
        <dbReference type="SAM" id="SignalP"/>
    </source>
</evidence>
<dbReference type="EMBL" id="KV423931">
    <property type="protein sequence ID" value="KZT60375.1"/>
    <property type="molecule type" value="Genomic_DNA"/>
</dbReference>
<dbReference type="Proteomes" id="UP000076842">
    <property type="component" value="Unassembled WGS sequence"/>
</dbReference>
<organism evidence="3 4">
    <name type="scientific">Calocera cornea HHB12733</name>
    <dbReference type="NCBI Taxonomy" id="1353952"/>
    <lineage>
        <taxon>Eukaryota</taxon>
        <taxon>Fungi</taxon>
        <taxon>Dikarya</taxon>
        <taxon>Basidiomycota</taxon>
        <taxon>Agaricomycotina</taxon>
        <taxon>Dacrymycetes</taxon>
        <taxon>Dacrymycetales</taxon>
        <taxon>Dacrymycetaceae</taxon>
        <taxon>Calocera</taxon>
    </lineage>
</organism>
<evidence type="ECO:0000313" key="3">
    <source>
        <dbReference type="EMBL" id="KZT60375.1"/>
    </source>
</evidence>
<feature type="signal peptide" evidence="2">
    <location>
        <begin position="1"/>
        <end position="21"/>
    </location>
</feature>
<feature type="region of interest" description="Disordered" evidence="1">
    <location>
        <begin position="86"/>
        <end position="115"/>
    </location>
</feature>
<reference evidence="3 4" key="1">
    <citation type="journal article" date="2016" name="Mol. Biol. Evol.">
        <title>Comparative Genomics of Early-Diverging Mushroom-Forming Fungi Provides Insights into the Origins of Lignocellulose Decay Capabilities.</title>
        <authorList>
            <person name="Nagy L.G."/>
            <person name="Riley R."/>
            <person name="Tritt A."/>
            <person name="Adam C."/>
            <person name="Daum C."/>
            <person name="Floudas D."/>
            <person name="Sun H."/>
            <person name="Yadav J.S."/>
            <person name="Pangilinan J."/>
            <person name="Larsson K.H."/>
            <person name="Matsuura K."/>
            <person name="Barry K."/>
            <person name="Labutti K."/>
            <person name="Kuo R."/>
            <person name="Ohm R.A."/>
            <person name="Bhattacharya S.S."/>
            <person name="Shirouzu T."/>
            <person name="Yoshinaga Y."/>
            <person name="Martin F.M."/>
            <person name="Grigoriev I.V."/>
            <person name="Hibbett D.S."/>
        </authorList>
    </citation>
    <scope>NUCLEOTIDE SEQUENCE [LARGE SCALE GENOMIC DNA]</scope>
    <source>
        <strain evidence="3 4">HHB12733</strain>
    </source>
</reference>
<keyword evidence="2" id="KW-0732">Signal</keyword>
<sequence>MAVLCLRRLSAFFLAFVLVTASEEASRSQPTISASVSVEAITPTVSIRATTLYIISESFTYDPTTFSTTIISETILPTTRATHTLDPLTGADDDSASTSATFTPPSPFAAAETPSTQSSGATAILAHSGGVMGVVVAVFTMLL</sequence>
<accession>A0A165IC04</accession>